<protein>
    <submittedName>
        <fullName evidence="1">Uncharacterized protein</fullName>
    </submittedName>
</protein>
<accession>A0AAW2Z2U2</accession>
<dbReference type="AlphaFoldDB" id="A0AAW2Z2U2"/>
<gene>
    <name evidence="1" type="ORF">AKO1_014613</name>
</gene>
<dbReference type="Proteomes" id="UP001431209">
    <property type="component" value="Unassembled WGS sequence"/>
</dbReference>
<comment type="caution">
    <text evidence="1">The sequence shown here is derived from an EMBL/GenBank/DDBJ whole genome shotgun (WGS) entry which is preliminary data.</text>
</comment>
<evidence type="ECO:0000313" key="2">
    <source>
        <dbReference type="Proteomes" id="UP001431209"/>
    </source>
</evidence>
<name>A0AAW2Z2U2_9EUKA</name>
<reference evidence="1 2" key="1">
    <citation type="submission" date="2024-03" db="EMBL/GenBank/DDBJ databases">
        <title>The Acrasis kona genome and developmental transcriptomes reveal deep origins of eukaryotic multicellular pathways.</title>
        <authorList>
            <person name="Sheikh S."/>
            <person name="Fu C.-J."/>
            <person name="Brown M.W."/>
            <person name="Baldauf S.L."/>
        </authorList>
    </citation>
    <scope>NUCLEOTIDE SEQUENCE [LARGE SCALE GENOMIC DNA]</scope>
    <source>
        <strain evidence="1 2">ATCC MYA-3509</strain>
    </source>
</reference>
<dbReference type="EMBL" id="JAOPGA020000947">
    <property type="protein sequence ID" value="KAL0483285.1"/>
    <property type="molecule type" value="Genomic_DNA"/>
</dbReference>
<sequence>MPLSPTHDSEERFAIAKERYQTYRPDGETLRTTSKAYPAVLTSPPSPSHNIVLKPEPKKLESKAQSTFSEEQLRMVRAAKEFEIKQNQAFYKHQLELKKRDDIFGVMSPVLLDESGHSKSFITN</sequence>
<organism evidence="1 2">
    <name type="scientific">Acrasis kona</name>
    <dbReference type="NCBI Taxonomy" id="1008807"/>
    <lineage>
        <taxon>Eukaryota</taxon>
        <taxon>Discoba</taxon>
        <taxon>Heterolobosea</taxon>
        <taxon>Tetramitia</taxon>
        <taxon>Eutetramitia</taxon>
        <taxon>Acrasidae</taxon>
        <taxon>Acrasis</taxon>
    </lineage>
</organism>
<keyword evidence="2" id="KW-1185">Reference proteome</keyword>
<evidence type="ECO:0000313" key="1">
    <source>
        <dbReference type="EMBL" id="KAL0483285.1"/>
    </source>
</evidence>
<proteinExistence type="predicted"/>